<dbReference type="Proteomes" id="UP000031876">
    <property type="component" value="Chromosome"/>
</dbReference>
<gene>
    <name evidence="1" type="ORF">BF38_3053</name>
    <name evidence="2" type="ORF">FOC89_22935</name>
</gene>
<protein>
    <submittedName>
        <fullName evidence="2">Uncharacterized protein</fullName>
    </submittedName>
</protein>
<dbReference type="Proteomes" id="UP000501107">
    <property type="component" value="Chromosome"/>
</dbReference>
<reference evidence="1 3" key="1">
    <citation type="journal article" date="2015" name="Genome Announc.">
        <title>Complete genome sequences for 35 biothreat assay-relevant bacillus species.</title>
        <authorList>
            <person name="Johnson S.L."/>
            <person name="Daligault H.E."/>
            <person name="Davenport K.W."/>
            <person name="Jaissle J."/>
            <person name="Frey K.G."/>
            <person name="Ladner J.T."/>
            <person name="Broomall S.M."/>
            <person name="Bishop-Lilly K.A."/>
            <person name="Bruce D.C."/>
            <person name="Gibbons H.S."/>
            <person name="Coyne S.R."/>
            <person name="Lo C.C."/>
            <person name="Meincke L."/>
            <person name="Munk A.C."/>
            <person name="Koroleva G.I."/>
            <person name="Rosenzweig C.N."/>
            <person name="Palacios G.F."/>
            <person name="Redden C.L."/>
            <person name="Minogue T.D."/>
            <person name="Chain P.S."/>
        </authorList>
    </citation>
    <scope>NUCLEOTIDE SEQUENCE [LARGE SCALE GENOMIC DNA]</scope>
    <source>
        <strain evidence="1 3">HD1011</strain>
    </source>
</reference>
<organism evidence="2 4">
    <name type="scientific">Bacillus thuringiensis</name>
    <dbReference type="NCBI Taxonomy" id="1428"/>
    <lineage>
        <taxon>Bacteria</taxon>
        <taxon>Bacillati</taxon>
        <taxon>Bacillota</taxon>
        <taxon>Bacilli</taxon>
        <taxon>Bacillales</taxon>
        <taxon>Bacillaceae</taxon>
        <taxon>Bacillus</taxon>
        <taxon>Bacillus cereus group</taxon>
    </lineage>
</organism>
<dbReference type="RefSeq" id="WP_000572581.1">
    <property type="nucleotide sequence ID" value="NZ_CP009335.1"/>
</dbReference>
<sequence length="94" mass="11239">MIEQVDIAEGQLSIFEMDETKIKLYEVLEANGYHCEIRSYYLHNDYLGEVKYFFIRTTDDMIIDMCLSQFPEVFTVYKGFSEIEIKKIYKGRLQ</sequence>
<dbReference type="EMBL" id="CP053980">
    <property type="protein sequence ID" value="QKH26681.1"/>
    <property type="molecule type" value="Genomic_DNA"/>
</dbReference>
<dbReference type="EMBL" id="CP009335">
    <property type="protein sequence ID" value="AJG78034.1"/>
    <property type="molecule type" value="Genomic_DNA"/>
</dbReference>
<dbReference type="KEGG" id="btw:BF38_3053"/>
<evidence type="ECO:0000313" key="1">
    <source>
        <dbReference type="EMBL" id="AJG78034.1"/>
    </source>
</evidence>
<evidence type="ECO:0000313" key="4">
    <source>
        <dbReference type="Proteomes" id="UP000501107"/>
    </source>
</evidence>
<proteinExistence type="predicted"/>
<name>A0A0B5NJQ5_BACTU</name>
<reference evidence="2 4" key="2">
    <citation type="submission" date="2020-05" db="EMBL/GenBank/DDBJ databases">
        <title>FDA dAtabase for Regulatory Grade micrObial Sequences (FDA-ARGOS): Supporting development and validation of Infectious Disease Dx tests.</title>
        <authorList>
            <person name="Nelson B."/>
            <person name="Plummer A."/>
            <person name="Tallon L."/>
            <person name="Sadzewicz L."/>
            <person name="Zhao X."/>
            <person name="Vavikolanu K."/>
            <person name="Mehta A."/>
            <person name="Aluvathingal J."/>
            <person name="Nadendla S."/>
            <person name="Myers T."/>
            <person name="Yan Y."/>
            <person name="Sichtig H."/>
        </authorList>
    </citation>
    <scope>NUCLEOTIDE SEQUENCE [LARGE SCALE GENOMIC DNA]</scope>
    <source>
        <strain evidence="2 4">FDAARGOS_795</strain>
    </source>
</reference>
<evidence type="ECO:0000313" key="3">
    <source>
        <dbReference type="Proteomes" id="UP000031876"/>
    </source>
</evidence>
<dbReference type="AlphaFoldDB" id="A0A0B5NJQ5"/>
<evidence type="ECO:0000313" key="2">
    <source>
        <dbReference type="EMBL" id="QKH26681.1"/>
    </source>
</evidence>
<accession>A0A0B5NJQ5</accession>